<evidence type="ECO:0000313" key="4">
    <source>
        <dbReference type="Proteomes" id="UP001058236"/>
    </source>
</evidence>
<reference evidence="3" key="1">
    <citation type="submission" date="2022-07" db="EMBL/GenBank/DDBJ databases">
        <title>Genomic of Streptomyces cavourensis F2.</title>
        <authorList>
            <person name="Hu S."/>
            <person name="Liang W."/>
        </authorList>
    </citation>
    <scope>NUCLEOTIDE SEQUENCE</scope>
    <source>
        <strain evidence="3">F2</strain>
    </source>
</reference>
<feature type="region of interest" description="Disordered" evidence="1">
    <location>
        <begin position="322"/>
        <end position="363"/>
    </location>
</feature>
<accession>A0ABY5F184</accession>
<sequence>MRPYPSRPVARPCPSRPAARPSSSGLRAARPYPDPSGAAARPQPGSRRAVAGFSGLAAPAAALLLLLGAAWPAVAADGEPDRDFTIEDPRITESSGLAASRLHPGIYWTHNDSDDGPYVFAVDSRTGKTVATVTMRGVGEPRDVEGISIGPDGDIYVGDIGDNLDGTWNHVWIYRFPEPKTLRDTTVTATQYDVQYADGPRNAESLMVHPKTGRVYIASKNENGGGLYEGPGKLTTGSMNVFRRVGEVPWVTDGAFSPDGRSLALRSYFSARVYAFENGRLGESRAVAAPFQRQAESVTYTADGSALMFGSEGTRSGVVRVEVEGGGRPDGSGGTEDGQEQGKPEGNGSPGQGGSAGQEDDGKGSVGLGAVIIIGVGALWFALRRKRGKG</sequence>
<evidence type="ECO:0000256" key="1">
    <source>
        <dbReference type="SAM" id="MobiDB-lite"/>
    </source>
</evidence>
<feature type="transmembrane region" description="Helical" evidence="2">
    <location>
        <begin position="365"/>
        <end position="383"/>
    </location>
</feature>
<keyword evidence="2" id="KW-1133">Transmembrane helix</keyword>
<dbReference type="InterPro" id="IPR015943">
    <property type="entry name" value="WD40/YVTN_repeat-like_dom_sf"/>
</dbReference>
<protein>
    <submittedName>
        <fullName evidence="3">Esterase-like activity of phytase family protein</fullName>
    </submittedName>
</protein>
<evidence type="ECO:0000313" key="3">
    <source>
        <dbReference type="EMBL" id="UTR77481.1"/>
    </source>
</evidence>
<organism evidence="3 4">
    <name type="scientific">Streptomyces cavourensis</name>
    <dbReference type="NCBI Taxonomy" id="67258"/>
    <lineage>
        <taxon>Bacteria</taxon>
        <taxon>Bacillati</taxon>
        <taxon>Actinomycetota</taxon>
        <taxon>Actinomycetes</taxon>
        <taxon>Kitasatosporales</taxon>
        <taxon>Streptomycetaceae</taxon>
        <taxon>Streptomyces</taxon>
    </lineage>
</organism>
<keyword evidence="2" id="KW-0472">Membrane</keyword>
<dbReference type="RefSeq" id="WP_255238603.1">
    <property type="nucleotide sequence ID" value="NZ_CP101397.1"/>
</dbReference>
<feature type="transmembrane region" description="Helical" evidence="2">
    <location>
        <begin position="50"/>
        <end position="74"/>
    </location>
</feature>
<proteinExistence type="predicted"/>
<dbReference type="Proteomes" id="UP001058236">
    <property type="component" value="Chromosome"/>
</dbReference>
<name>A0ABY5F184_9ACTN</name>
<keyword evidence="2" id="KW-0812">Transmembrane</keyword>
<dbReference type="SUPFAM" id="SSF75011">
    <property type="entry name" value="3-carboxy-cis,cis-mucoante lactonizing enzyme"/>
    <property type="match status" value="1"/>
</dbReference>
<keyword evidence="4" id="KW-1185">Reference proteome</keyword>
<gene>
    <name evidence="3" type="ORF">NLU04_02950</name>
</gene>
<evidence type="ECO:0000256" key="2">
    <source>
        <dbReference type="SAM" id="Phobius"/>
    </source>
</evidence>
<dbReference type="EMBL" id="CP101397">
    <property type="protein sequence ID" value="UTR77481.1"/>
    <property type="molecule type" value="Genomic_DNA"/>
</dbReference>
<feature type="region of interest" description="Disordered" evidence="1">
    <location>
        <begin position="1"/>
        <end position="47"/>
    </location>
</feature>
<dbReference type="Gene3D" id="2.130.10.10">
    <property type="entry name" value="YVTN repeat-like/Quinoprotein amine dehydrogenase"/>
    <property type="match status" value="1"/>
</dbReference>
<feature type="compositionally biased region" description="Low complexity" evidence="1">
    <location>
        <begin position="7"/>
        <end position="31"/>
    </location>
</feature>